<dbReference type="PANTHER" id="PTHR24421:SF10">
    <property type="entry name" value="NITRATE_NITRITE SENSOR PROTEIN NARQ"/>
    <property type="match status" value="1"/>
</dbReference>
<keyword evidence="4" id="KW-0808">Transferase</keyword>
<keyword evidence="8" id="KW-0902">Two-component regulatory system</keyword>
<comment type="caution">
    <text evidence="11">The sequence shown here is derived from an EMBL/GenBank/DDBJ whole genome shotgun (WGS) entry which is preliminary data.</text>
</comment>
<dbReference type="AlphaFoldDB" id="A0A918ZWB6"/>
<accession>A0A918ZWB6</accession>
<organism evidence="11 12">
    <name type="scientific">Streptomyces longispororuber</name>
    <dbReference type="NCBI Taxonomy" id="68230"/>
    <lineage>
        <taxon>Bacteria</taxon>
        <taxon>Bacillati</taxon>
        <taxon>Actinomycetota</taxon>
        <taxon>Actinomycetes</taxon>
        <taxon>Kitasatosporales</taxon>
        <taxon>Streptomycetaceae</taxon>
        <taxon>Streptomyces</taxon>
    </lineage>
</organism>
<evidence type="ECO:0000256" key="7">
    <source>
        <dbReference type="ARBA" id="ARBA00022840"/>
    </source>
</evidence>
<evidence type="ECO:0000313" key="11">
    <source>
        <dbReference type="EMBL" id="GHE73276.1"/>
    </source>
</evidence>
<protein>
    <recommendedName>
        <fullName evidence="2">histidine kinase</fullName>
        <ecNumber evidence="2">2.7.13.3</ecNumber>
    </recommendedName>
</protein>
<dbReference type="GO" id="GO:0016020">
    <property type="term" value="C:membrane"/>
    <property type="evidence" value="ECO:0007669"/>
    <property type="project" value="InterPro"/>
</dbReference>
<evidence type="ECO:0000259" key="10">
    <source>
        <dbReference type="Pfam" id="PF07730"/>
    </source>
</evidence>
<reference evidence="11" key="1">
    <citation type="journal article" date="2014" name="Int. J. Syst. Evol. Microbiol.">
        <title>Complete genome sequence of Corynebacterium casei LMG S-19264T (=DSM 44701T), isolated from a smear-ripened cheese.</title>
        <authorList>
            <consortium name="US DOE Joint Genome Institute (JGI-PGF)"/>
            <person name="Walter F."/>
            <person name="Albersmeier A."/>
            <person name="Kalinowski J."/>
            <person name="Ruckert C."/>
        </authorList>
    </citation>
    <scope>NUCLEOTIDE SEQUENCE</scope>
    <source>
        <strain evidence="11">JCM 4784</strain>
    </source>
</reference>
<evidence type="ECO:0000256" key="9">
    <source>
        <dbReference type="SAM" id="MobiDB-lite"/>
    </source>
</evidence>
<dbReference type="Pfam" id="PF07730">
    <property type="entry name" value="HisKA_3"/>
    <property type="match status" value="1"/>
</dbReference>
<dbReference type="EC" id="2.7.13.3" evidence="2"/>
<dbReference type="RefSeq" id="WP_229925851.1">
    <property type="nucleotide sequence ID" value="NZ_BNBT01000080.1"/>
</dbReference>
<dbReference type="PANTHER" id="PTHR24421">
    <property type="entry name" value="NITRATE/NITRITE SENSOR PROTEIN NARX-RELATED"/>
    <property type="match status" value="1"/>
</dbReference>
<dbReference type="GO" id="GO:0046983">
    <property type="term" value="F:protein dimerization activity"/>
    <property type="evidence" value="ECO:0007669"/>
    <property type="project" value="InterPro"/>
</dbReference>
<keyword evidence="6" id="KW-0418">Kinase</keyword>
<evidence type="ECO:0000256" key="2">
    <source>
        <dbReference type="ARBA" id="ARBA00012438"/>
    </source>
</evidence>
<dbReference type="Proteomes" id="UP000608024">
    <property type="component" value="Unassembled WGS sequence"/>
</dbReference>
<evidence type="ECO:0000256" key="1">
    <source>
        <dbReference type="ARBA" id="ARBA00000085"/>
    </source>
</evidence>
<evidence type="ECO:0000313" key="12">
    <source>
        <dbReference type="Proteomes" id="UP000608024"/>
    </source>
</evidence>
<reference evidence="11" key="2">
    <citation type="submission" date="2020-09" db="EMBL/GenBank/DDBJ databases">
        <authorList>
            <person name="Sun Q."/>
            <person name="Ohkuma M."/>
        </authorList>
    </citation>
    <scope>NUCLEOTIDE SEQUENCE</scope>
    <source>
        <strain evidence="11">JCM 4784</strain>
    </source>
</reference>
<feature type="domain" description="Signal transduction histidine kinase subgroup 3 dimerisation and phosphoacceptor" evidence="10">
    <location>
        <begin position="33"/>
        <end position="88"/>
    </location>
</feature>
<dbReference type="Gene3D" id="1.20.5.1930">
    <property type="match status" value="1"/>
</dbReference>
<evidence type="ECO:0000256" key="6">
    <source>
        <dbReference type="ARBA" id="ARBA00022777"/>
    </source>
</evidence>
<name>A0A918ZWB6_9ACTN</name>
<gene>
    <name evidence="11" type="ORF">GCM10018785_46710</name>
</gene>
<keyword evidence="12" id="KW-1185">Reference proteome</keyword>
<proteinExistence type="predicted"/>
<dbReference type="GO" id="GO:0005524">
    <property type="term" value="F:ATP binding"/>
    <property type="evidence" value="ECO:0007669"/>
    <property type="project" value="UniProtKB-KW"/>
</dbReference>
<dbReference type="InterPro" id="IPR011712">
    <property type="entry name" value="Sig_transdc_His_kin_sub3_dim/P"/>
</dbReference>
<dbReference type="EMBL" id="BNBT01000080">
    <property type="protein sequence ID" value="GHE73276.1"/>
    <property type="molecule type" value="Genomic_DNA"/>
</dbReference>
<evidence type="ECO:0000256" key="4">
    <source>
        <dbReference type="ARBA" id="ARBA00022679"/>
    </source>
</evidence>
<sequence>MRGRRELLEEYADRAVRAEAEREREAGRKVQEERVRIARELHDVVAHTVSAMTVQAAVALDALDKRPDLARAAMSQVRASGREAVRELPTGTAQPRRTGPAPTDTVRPTDTA</sequence>
<keyword evidence="3" id="KW-0597">Phosphoprotein</keyword>
<dbReference type="GO" id="GO:0000155">
    <property type="term" value="F:phosphorelay sensor kinase activity"/>
    <property type="evidence" value="ECO:0007669"/>
    <property type="project" value="InterPro"/>
</dbReference>
<comment type="catalytic activity">
    <reaction evidence="1">
        <text>ATP + protein L-histidine = ADP + protein N-phospho-L-histidine.</text>
        <dbReference type="EC" id="2.7.13.3"/>
    </reaction>
</comment>
<dbReference type="InterPro" id="IPR050482">
    <property type="entry name" value="Sensor_HK_TwoCompSys"/>
</dbReference>
<evidence type="ECO:0000256" key="5">
    <source>
        <dbReference type="ARBA" id="ARBA00022741"/>
    </source>
</evidence>
<evidence type="ECO:0000256" key="3">
    <source>
        <dbReference type="ARBA" id="ARBA00022553"/>
    </source>
</evidence>
<feature type="region of interest" description="Disordered" evidence="9">
    <location>
        <begin position="76"/>
        <end position="112"/>
    </location>
</feature>
<evidence type="ECO:0000256" key="8">
    <source>
        <dbReference type="ARBA" id="ARBA00023012"/>
    </source>
</evidence>
<keyword evidence="5" id="KW-0547">Nucleotide-binding</keyword>
<keyword evidence="7" id="KW-0067">ATP-binding</keyword>